<keyword evidence="4" id="KW-1185">Reference proteome</keyword>
<dbReference type="SUPFAM" id="SSF56219">
    <property type="entry name" value="DNase I-like"/>
    <property type="match status" value="1"/>
</dbReference>
<dbReference type="InterPro" id="IPR013783">
    <property type="entry name" value="Ig-like_fold"/>
</dbReference>
<dbReference type="AlphaFoldDB" id="A0A7G9RKV8"/>
<dbReference type="InterPro" id="IPR005135">
    <property type="entry name" value="Endo/exonuclease/phosphatase"/>
</dbReference>
<feature type="domain" description="Bacterial Ig-like" evidence="2">
    <location>
        <begin position="704"/>
        <end position="797"/>
    </location>
</feature>
<dbReference type="KEGG" id="drg:H9K76_16960"/>
<dbReference type="GO" id="GO:0003824">
    <property type="term" value="F:catalytic activity"/>
    <property type="evidence" value="ECO:0007669"/>
    <property type="project" value="InterPro"/>
</dbReference>
<evidence type="ECO:0000259" key="1">
    <source>
        <dbReference type="Pfam" id="PF03372"/>
    </source>
</evidence>
<gene>
    <name evidence="3" type="ORF">H9K76_16960</name>
</gene>
<feature type="domain" description="Endonuclease/exonuclease/phosphatase" evidence="1">
    <location>
        <begin position="288"/>
        <end position="595"/>
    </location>
</feature>
<dbReference type="PANTHER" id="PTHR41349">
    <property type="match status" value="1"/>
</dbReference>
<dbReference type="Proteomes" id="UP000515811">
    <property type="component" value="Chromosome"/>
</dbReference>
<dbReference type="RefSeq" id="WP_187596502.1">
    <property type="nucleotide sequence ID" value="NZ_CP060714.1"/>
</dbReference>
<accession>A0A7G9RKV8</accession>
<dbReference type="InterPro" id="IPR032109">
    <property type="entry name" value="Big_3_5"/>
</dbReference>
<dbReference type="InterPro" id="IPR036691">
    <property type="entry name" value="Endo/exonu/phosph_ase_sf"/>
</dbReference>
<dbReference type="Pfam" id="PF03372">
    <property type="entry name" value="Exo_endo_phos"/>
    <property type="match status" value="1"/>
</dbReference>
<sequence length="834" mass="89597">MFELSEKKRNHARKRREVGDGQGWIGRACLLLALMLCSWLWAQRAHAAGEVQWQLDRQVYAASAPIKVRFQNLAAPSAKHWVGIWAYPDSGARAGAWDRASNGGKGSLKWAYLPAAASGEVTLQGLAPGRYSAFLLANDGYDWLSTPIIFQVTADGVAVKEKGLLASNQRVFDEGSTVSLAYDGITASARNWIGVWKYEDGPGAKADGPWSFAQSNASDPWKYVTAASGTWDVANLPAGTYAAFLLANDGYEWLAPPAVFEVKAKPIDPSTLIGPPAFDGRSTELKVLQFNVWLRATGVGAGGADMVADVIRDTGADVITLSETGAAYGLRLVNDLAQRGYRFHSYGPDKDVGVVSRYPILETGEFNRFSKAVIDVNGTPVAVYSGHLEYQWYVCYLPRGYGGGTPGGNPTSEYGWNKIASGPITDVPLILDLNEKSGRPESIRQFVADAKKERDKGRLVLMAGDFNEPSHLDWSAATRDLYDHHGAIVPWQSTTLLEQAGYLDAYRVRFPDPVTHPGFTWPSDNPAVPTSRLTWAPEADERDRIDYVFFQPDARLQLQGATVVGPRKSIVKNQRVEEAGGDPFIEPLTGWPTDHKSVMATFVIKPLALTLPELSRGKQNEAYRGALTVLGGAAPFTYRISKGDLPPGMTLAGDGTLGGTPTASGLFAFTVQVEDARGSVAERDYSVEIAAAEQPVKIRSKVQLTSSSNPAKPGDQLRFTVSVVMEPVAEGSAKAAALPTGHVEFTDNGVLAATVPLQDGQAGWAPGALQPGKHAIVASYSGDVQFAAASMSMTQEVSAVVASNPAPVPGLNDFGLWLVGLALAVLGGRRLRRH</sequence>
<evidence type="ECO:0000313" key="4">
    <source>
        <dbReference type="Proteomes" id="UP000515811"/>
    </source>
</evidence>
<protein>
    <submittedName>
        <fullName evidence="3">Ig-like domain repeat protein</fullName>
    </submittedName>
</protein>
<proteinExistence type="predicted"/>
<dbReference type="Gene3D" id="2.60.40.10">
    <property type="entry name" value="Immunoglobulins"/>
    <property type="match status" value="2"/>
</dbReference>
<evidence type="ECO:0000313" key="3">
    <source>
        <dbReference type="EMBL" id="QNN56233.1"/>
    </source>
</evidence>
<reference evidence="3 4" key="1">
    <citation type="submission" date="2020-08" db="EMBL/GenBank/DDBJ databases">
        <title>Genome sequence of Diaphorobacter ruginosibacter DSM 27467T.</title>
        <authorList>
            <person name="Hyun D.-W."/>
            <person name="Bae J.-W."/>
        </authorList>
    </citation>
    <scope>NUCLEOTIDE SEQUENCE [LARGE SCALE GENOMIC DNA]</scope>
    <source>
        <strain evidence="3 4">DSM 27467</strain>
    </source>
</reference>
<dbReference type="Pfam" id="PF16640">
    <property type="entry name" value="Big_3_5"/>
    <property type="match status" value="1"/>
</dbReference>
<dbReference type="Gene3D" id="3.60.10.10">
    <property type="entry name" value="Endonuclease/exonuclease/phosphatase"/>
    <property type="match status" value="1"/>
</dbReference>
<dbReference type="EMBL" id="CP060714">
    <property type="protein sequence ID" value="QNN56233.1"/>
    <property type="molecule type" value="Genomic_DNA"/>
</dbReference>
<organism evidence="3 4">
    <name type="scientific">Diaphorobacter ruginosibacter</name>
    <dbReference type="NCBI Taxonomy" id="1715720"/>
    <lineage>
        <taxon>Bacteria</taxon>
        <taxon>Pseudomonadati</taxon>
        <taxon>Pseudomonadota</taxon>
        <taxon>Betaproteobacteria</taxon>
        <taxon>Burkholderiales</taxon>
        <taxon>Comamonadaceae</taxon>
        <taxon>Diaphorobacter</taxon>
    </lineage>
</organism>
<dbReference type="PANTHER" id="PTHR41349:SF1">
    <property type="entry name" value="PROTEIN CBG08683"/>
    <property type="match status" value="1"/>
</dbReference>
<evidence type="ECO:0000259" key="2">
    <source>
        <dbReference type="Pfam" id="PF16640"/>
    </source>
</evidence>
<name>A0A7G9RKV8_9BURK</name>
<dbReference type="Pfam" id="PF05345">
    <property type="entry name" value="He_PIG"/>
    <property type="match status" value="1"/>
</dbReference>